<dbReference type="GO" id="GO:0005524">
    <property type="term" value="F:ATP binding"/>
    <property type="evidence" value="ECO:0007669"/>
    <property type="project" value="UniProtKB-KW"/>
</dbReference>
<keyword evidence="3 5" id="KW-0472">Membrane</keyword>
<dbReference type="Proteomes" id="UP000770661">
    <property type="component" value="Unassembled WGS sequence"/>
</dbReference>
<dbReference type="Gene3D" id="3.40.50.1010">
    <property type="entry name" value="5'-nuclease"/>
    <property type="match status" value="1"/>
</dbReference>
<keyword evidence="7" id="KW-0547">Nucleotide-binding</keyword>
<dbReference type="GO" id="GO:0016020">
    <property type="term" value="C:membrane"/>
    <property type="evidence" value="ECO:0007669"/>
    <property type="project" value="InterPro"/>
</dbReference>
<dbReference type="EMBL" id="JACEEZ010000281">
    <property type="protein sequence ID" value="KAG0730312.1"/>
    <property type="molecule type" value="Genomic_DNA"/>
</dbReference>
<keyword evidence="7" id="KW-0067">ATP-binding</keyword>
<dbReference type="GO" id="GO:0140359">
    <property type="term" value="F:ABC-type transporter activity"/>
    <property type="evidence" value="ECO:0007669"/>
    <property type="project" value="InterPro"/>
</dbReference>
<organism evidence="7 8">
    <name type="scientific">Chionoecetes opilio</name>
    <name type="common">Atlantic snow crab</name>
    <name type="synonym">Cancer opilio</name>
    <dbReference type="NCBI Taxonomy" id="41210"/>
    <lineage>
        <taxon>Eukaryota</taxon>
        <taxon>Metazoa</taxon>
        <taxon>Ecdysozoa</taxon>
        <taxon>Arthropoda</taxon>
        <taxon>Crustacea</taxon>
        <taxon>Multicrustacea</taxon>
        <taxon>Malacostraca</taxon>
        <taxon>Eumalacostraca</taxon>
        <taxon>Eucarida</taxon>
        <taxon>Decapoda</taxon>
        <taxon>Pleocyemata</taxon>
        <taxon>Brachyura</taxon>
        <taxon>Eubrachyura</taxon>
        <taxon>Majoidea</taxon>
        <taxon>Majidae</taxon>
        <taxon>Chionoecetes</taxon>
    </lineage>
</organism>
<comment type="caution">
    <text evidence="7">The sequence shown here is derived from an EMBL/GenBank/DDBJ whole genome shotgun (WGS) entry which is preliminary data.</text>
</comment>
<feature type="region of interest" description="Disordered" evidence="4">
    <location>
        <begin position="588"/>
        <end position="608"/>
    </location>
</feature>
<evidence type="ECO:0000259" key="6">
    <source>
        <dbReference type="PROSITE" id="PS50929"/>
    </source>
</evidence>
<evidence type="ECO:0000256" key="3">
    <source>
        <dbReference type="ARBA" id="ARBA00023136"/>
    </source>
</evidence>
<reference evidence="7" key="1">
    <citation type="submission" date="2020-07" db="EMBL/GenBank/DDBJ databases">
        <title>The High-quality genome of the commercially important snow crab, Chionoecetes opilio.</title>
        <authorList>
            <person name="Jeong J.-H."/>
            <person name="Ryu S."/>
        </authorList>
    </citation>
    <scope>NUCLEOTIDE SEQUENCE</scope>
    <source>
        <strain evidence="7">MADBK_172401_WGS</strain>
        <tissue evidence="7">Digestive gland</tissue>
    </source>
</reference>
<evidence type="ECO:0000256" key="1">
    <source>
        <dbReference type="ARBA" id="ARBA00022692"/>
    </source>
</evidence>
<feature type="region of interest" description="Disordered" evidence="4">
    <location>
        <begin position="518"/>
        <end position="537"/>
    </location>
</feature>
<protein>
    <submittedName>
        <fullName evidence="7">ATP-binding cassette sub-family C member Sur</fullName>
    </submittedName>
</protein>
<evidence type="ECO:0000256" key="5">
    <source>
        <dbReference type="SAM" id="Phobius"/>
    </source>
</evidence>
<dbReference type="InterPro" id="IPR011527">
    <property type="entry name" value="ABC1_TM_dom"/>
</dbReference>
<evidence type="ECO:0000313" key="7">
    <source>
        <dbReference type="EMBL" id="KAG0730312.1"/>
    </source>
</evidence>
<dbReference type="PANTHER" id="PTHR46704:SF1">
    <property type="entry name" value="TELOMERE LENGTH REGULATION PROTEIN TEL2 HOMOLOG"/>
    <property type="match status" value="1"/>
</dbReference>
<feature type="region of interest" description="Disordered" evidence="4">
    <location>
        <begin position="1"/>
        <end position="22"/>
    </location>
</feature>
<evidence type="ECO:0000256" key="2">
    <source>
        <dbReference type="ARBA" id="ARBA00022989"/>
    </source>
</evidence>
<dbReference type="AlphaFoldDB" id="A0A8J4YM07"/>
<keyword evidence="1 5" id="KW-0812">Transmembrane</keyword>
<dbReference type="Pfam" id="PF00664">
    <property type="entry name" value="ABC_membrane"/>
    <property type="match status" value="1"/>
</dbReference>
<feature type="compositionally biased region" description="Acidic residues" evidence="4">
    <location>
        <begin position="588"/>
        <end position="606"/>
    </location>
</feature>
<feature type="transmembrane region" description="Helical" evidence="5">
    <location>
        <begin position="688"/>
        <end position="708"/>
    </location>
</feature>
<gene>
    <name evidence="7" type="primary">Sur_3</name>
    <name evidence="7" type="ORF">GWK47_028487</name>
</gene>
<feature type="domain" description="ABC transmembrane type-1" evidence="6">
    <location>
        <begin position="632"/>
        <end position="756"/>
    </location>
</feature>
<evidence type="ECO:0000313" key="8">
    <source>
        <dbReference type="Proteomes" id="UP000770661"/>
    </source>
</evidence>
<dbReference type="SUPFAM" id="SSF90123">
    <property type="entry name" value="ABC transporter transmembrane region"/>
    <property type="match status" value="1"/>
</dbReference>
<dbReference type="PROSITE" id="PS50929">
    <property type="entry name" value="ABC_TM1F"/>
    <property type="match status" value="1"/>
</dbReference>
<dbReference type="Gene3D" id="1.20.1560.10">
    <property type="entry name" value="ABC transporter type 1, transmembrane domain"/>
    <property type="match status" value="1"/>
</dbReference>
<proteinExistence type="predicted"/>
<dbReference type="InterPro" id="IPR036640">
    <property type="entry name" value="ABC1_TM_sf"/>
</dbReference>
<keyword evidence="2 5" id="KW-1133">Transmembrane helix</keyword>
<evidence type="ECO:0000256" key="4">
    <source>
        <dbReference type="SAM" id="MobiDB-lite"/>
    </source>
</evidence>
<feature type="compositionally biased region" description="Basic and acidic residues" evidence="4">
    <location>
        <begin position="8"/>
        <end position="22"/>
    </location>
</feature>
<keyword evidence="8" id="KW-1185">Reference proteome</keyword>
<dbReference type="PANTHER" id="PTHR46704">
    <property type="entry name" value="CXC DOMAIN-CONTAINING PROTEIN-RELATED"/>
    <property type="match status" value="1"/>
</dbReference>
<accession>A0A8J4YM07</accession>
<name>A0A8J4YM07_CHIOP</name>
<sequence>MLSFVTSEQHKEARPSRTRRDREDLEKIADKLKTFSPFSDEMSFRNIITGVNANKDVNVHNLFTIGREIVATIEGQSLFSVKYKRSMKAKTLASSVAVDVAKDKTIDPALLFQRFLVVSQTADLSLDEVMAHELSPYPPSLFEAKHLLRKPNKAQLMAAIKEQSSDDAVLKDVPEVEHNVLDGGSLLHRLKWSEGKTYCSIADDYASFTVKHYGKATIVFDGYIGGPNTKDITHQRRRKNRTSNKVNIAEGTKFVGKKEDFLSNVENKQSLINLISQRMKDRGCNVIQSEGDADVEIVKAAVSMSSNKRTSLIGEDTDLLVLLLHHASTSDGNKLYFYSDKGSPATVYDIKVMKKLLGNDVCSSLLFLHAFTGCDTTSAVFGIGKKLALHKVLKGDSSVFNSCAKMFTTPKKNIAEIEDAGCKAMHHPEDHEDYLSGGHSRAVRQYSLSREVPHSALLPGDEYVYLPPALTPLLPPHPFLQSSSSTASTSYKLQLFRIRSSAPAFGRKSSQVERVRQVPRHALSLPPQPRPPASRSRSIAHPLLSRLLSSASFRSMRRASNTQSDKWHLGRLFTPSIALEEDLELEEEVPIEDEVEEDGRLEEEEKEERGRSVSTTWNYLVYLRACGVGLGLAYLLCALLGQGVSVVLDFWLGRWTGEASRWNETKHVNGSSEKAMQQFVEKTMASYYQIYVCLSAVSVLLSLSTNLLGQVAAGRGRKNLHQGMLRALVKAAPRFLDDTPAGRLLNRVTTDTAMIDKVGVWKSVEHKNIRK</sequence>
<dbReference type="OrthoDB" id="6753017at2759"/>